<name>A0A1V9Y2R7_9ACAR</name>
<dbReference type="InParanoid" id="A0A1V9Y2R7"/>
<evidence type="ECO:0000313" key="2">
    <source>
        <dbReference type="EMBL" id="OQR80010.1"/>
    </source>
</evidence>
<dbReference type="AlphaFoldDB" id="A0A1V9Y2R7"/>
<evidence type="ECO:0000313" key="3">
    <source>
        <dbReference type="Proteomes" id="UP000192247"/>
    </source>
</evidence>
<dbReference type="Proteomes" id="UP000192247">
    <property type="component" value="Unassembled WGS sequence"/>
</dbReference>
<reference evidence="2 3" key="1">
    <citation type="journal article" date="2017" name="Gigascience">
        <title>Draft genome of the honey bee ectoparasitic mite, Tropilaelaps mercedesae, is shaped by the parasitic life history.</title>
        <authorList>
            <person name="Dong X."/>
            <person name="Armstrong S.D."/>
            <person name="Xia D."/>
            <person name="Makepeace B.L."/>
            <person name="Darby A.C."/>
            <person name="Kadowaki T."/>
        </authorList>
    </citation>
    <scope>NUCLEOTIDE SEQUENCE [LARGE SCALE GENOMIC DNA]</scope>
    <source>
        <strain evidence="2">Wuxi-XJTLU</strain>
    </source>
</reference>
<sequence length="66" mass="7181">MGKVSKRKFAQMARLFQWTGAMATGSKGGGRFKHINPLPSRDKLLLGDEPASDGEEPETPKAKNPL</sequence>
<feature type="region of interest" description="Disordered" evidence="1">
    <location>
        <begin position="26"/>
        <end position="66"/>
    </location>
</feature>
<evidence type="ECO:0000256" key="1">
    <source>
        <dbReference type="SAM" id="MobiDB-lite"/>
    </source>
</evidence>
<comment type="caution">
    <text evidence="2">The sequence shown here is derived from an EMBL/GenBank/DDBJ whole genome shotgun (WGS) entry which is preliminary data.</text>
</comment>
<protein>
    <submittedName>
        <fullName evidence="2">CUE domain-containing protein 1-like</fullName>
    </submittedName>
</protein>
<keyword evidence="3" id="KW-1185">Reference proteome</keyword>
<accession>A0A1V9Y2R7</accession>
<dbReference type="EMBL" id="MNPL01000437">
    <property type="protein sequence ID" value="OQR80010.1"/>
    <property type="molecule type" value="Genomic_DNA"/>
</dbReference>
<proteinExistence type="predicted"/>
<organism evidence="2 3">
    <name type="scientific">Tropilaelaps mercedesae</name>
    <dbReference type="NCBI Taxonomy" id="418985"/>
    <lineage>
        <taxon>Eukaryota</taxon>
        <taxon>Metazoa</taxon>
        <taxon>Ecdysozoa</taxon>
        <taxon>Arthropoda</taxon>
        <taxon>Chelicerata</taxon>
        <taxon>Arachnida</taxon>
        <taxon>Acari</taxon>
        <taxon>Parasitiformes</taxon>
        <taxon>Mesostigmata</taxon>
        <taxon>Gamasina</taxon>
        <taxon>Dermanyssoidea</taxon>
        <taxon>Laelapidae</taxon>
        <taxon>Tropilaelaps</taxon>
    </lineage>
</organism>
<gene>
    <name evidence="2" type="ORF">BIW11_05347</name>
</gene>